<dbReference type="Proteomes" id="UP000002059">
    <property type="component" value="Partially assembled WGS sequence"/>
</dbReference>
<protein>
    <submittedName>
        <fullName evidence="1">Uncharacterized protein</fullName>
    </submittedName>
</protein>
<dbReference type="RefSeq" id="XP_015702297.1">
    <property type="nucleotide sequence ID" value="XM_015848089.1"/>
</dbReference>
<dbReference type="EMBL" id="KN294034">
    <property type="protein sequence ID" value="KGQ00716.1"/>
    <property type="molecule type" value="Genomic_DNA"/>
</dbReference>
<dbReference type="OMA" id="RAKIICH"/>
<accession>A0A0A2UYT4</accession>
<evidence type="ECO:0000313" key="2">
    <source>
        <dbReference type="Proteomes" id="UP000002059"/>
    </source>
</evidence>
<feature type="non-terminal residue" evidence="1">
    <location>
        <position position="1"/>
    </location>
</feature>
<reference evidence="1 2" key="1">
    <citation type="journal article" date="2011" name="PLoS Genet.">
        <title>Comparative genomic analysis of human fungal pathogens causing paracoccidioidomycosis.</title>
        <authorList>
            <person name="Desjardins C.A."/>
            <person name="Champion M.D."/>
            <person name="Holder J.W."/>
            <person name="Muszewska A."/>
            <person name="Goldberg J."/>
            <person name="Bailao A.M."/>
            <person name="Brigido M.M."/>
            <person name="Ferreira M.E."/>
            <person name="Garcia A.M."/>
            <person name="Grynberg M."/>
            <person name="Gujja S."/>
            <person name="Heiman D.I."/>
            <person name="Henn M.R."/>
            <person name="Kodira C.D."/>
            <person name="Leon-Narvaez H."/>
            <person name="Longo L.V."/>
            <person name="Ma L.J."/>
            <person name="Malavazi I."/>
            <person name="Matsuo A.L."/>
            <person name="Morais F.V."/>
            <person name="Pereira M."/>
            <person name="Rodriguez-Brito S."/>
            <person name="Sakthikumar S."/>
            <person name="Salem-Izacc S.M."/>
            <person name="Sykes S.M."/>
            <person name="Teixeira M.M."/>
            <person name="Vallejo M.C."/>
            <person name="Walter M.E."/>
            <person name="Yandava C."/>
            <person name="Young S."/>
            <person name="Zeng Q."/>
            <person name="Zucker J."/>
            <person name="Felipe M.S."/>
            <person name="Goldman G.H."/>
            <person name="Haas B.J."/>
            <person name="McEwen J.G."/>
            <person name="Nino-Vega G."/>
            <person name="Puccia R."/>
            <person name="San-Blas G."/>
            <person name="Soares C.M."/>
            <person name="Birren B.W."/>
            <person name="Cuomo C.A."/>
        </authorList>
    </citation>
    <scope>NUCLEOTIDE SEQUENCE [LARGE SCALE GENOMIC DNA]</scope>
    <source>
        <strain evidence="2">ATCC MYA-826 / Pb01</strain>
    </source>
</reference>
<proteinExistence type="predicted"/>
<dbReference type="KEGG" id="pbl:PAAG_12621"/>
<dbReference type="HOGENOM" id="CLU_2801002_0_0_1"/>
<evidence type="ECO:0000313" key="1">
    <source>
        <dbReference type="EMBL" id="KGQ00716.1"/>
    </source>
</evidence>
<keyword evidence="2" id="KW-1185">Reference proteome</keyword>
<dbReference type="VEuPathDB" id="FungiDB:PAAG_12621"/>
<dbReference type="AlphaFoldDB" id="A0A0A2UYT4"/>
<name>A0A0A2UYT4_PARBA</name>
<organism evidence="1 2">
    <name type="scientific">Paracoccidioides lutzii (strain ATCC MYA-826 / Pb01)</name>
    <name type="common">Paracoccidioides brasiliensis</name>
    <dbReference type="NCBI Taxonomy" id="502779"/>
    <lineage>
        <taxon>Eukaryota</taxon>
        <taxon>Fungi</taxon>
        <taxon>Dikarya</taxon>
        <taxon>Ascomycota</taxon>
        <taxon>Pezizomycotina</taxon>
        <taxon>Eurotiomycetes</taxon>
        <taxon>Eurotiomycetidae</taxon>
        <taxon>Onygenales</taxon>
        <taxon>Ajellomycetaceae</taxon>
        <taxon>Paracoccidioides</taxon>
    </lineage>
</organism>
<gene>
    <name evidence="1" type="ORF">PAAG_12621</name>
</gene>
<sequence length="68" mass="8153">IFKASLLYAELNEQQITELMNFLNVSKCYRAKIICHQIQVERVLTIKDVNRKFKHCKNNEVEKEQNKK</sequence>
<dbReference type="OrthoDB" id="4209856at2759"/>
<dbReference type="GeneID" id="26971211"/>